<keyword evidence="1" id="KW-0732">Signal</keyword>
<evidence type="ECO:0000256" key="1">
    <source>
        <dbReference type="SAM" id="SignalP"/>
    </source>
</evidence>
<name>A0A1W2CGT6_9FLAO</name>
<evidence type="ECO:0000259" key="2">
    <source>
        <dbReference type="Pfam" id="PF09423"/>
    </source>
</evidence>
<dbReference type="STRING" id="504486.SAMN05660703_2991"/>
<reference evidence="3 4" key="1">
    <citation type="submission" date="2017-04" db="EMBL/GenBank/DDBJ databases">
        <authorList>
            <person name="Afonso C.L."/>
            <person name="Miller P.J."/>
            <person name="Scott M.A."/>
            <person name="Spackman E."/>
            <person name="Goraichik I."/>
            <person name="Dimitrov K.M."/>
            <person name="Suarez D.L."/>
            <person name="Swayne D.E."/>
        </authorList>
    </citation>
    <scope>NUCLEOTIDE SEQUENCE [LARGE SCALE GENOMIC DNA]</scope>
    <source>
        <strain evidence="3 4">DSM 21164</strain>
    </source>
</reference>
<evidence type="ECO:0000313" key="4">
    <source>
        <dbReference type="Proteomes" id="UP000192360"/>
    </source>
</evidence>
<dbReference type="Gene3D" id="3.60.21.70">
    <property type="entry name" value="PhoD-like phosphatase"/>
    <property type="match status" value="1"/>
</dbReference>
<accession>A0A1W2CGT6</accession>
<sequence>MKKATRFFGLLFFAIIFNLHAQDDKKLTDSIGLPDFTIAFGSCNKHNVDNLLWDDVLNTNPDVWIWGGDIIYADTDKMPKLRRLYTLQDSVPGYMALRTKIPVIGTWDDHDYGLNDGGEEFKAKKESQQEFLDFLKVPKDSPRRSQEGVYASHVYNTVKGSIKVIVLDTRYFRTALTEDTETRKRNKPNAYGDGTVLGAAQWQWLSDELTNSTADFNVIVSSIQVLSNEHGFETWGNFPHEVDKLKKTIVSSKAKGVVVVSGDRHISEFSRTKVDGLAYPLIDFTSSGLTHTYSSYSGESNPYRVGEVVFVISFGVLEFNFNEKQIHFKMIGDNGKLLGELKQGY</sequence>
<feature type="signal peptide" evidence="1">
    <location>
        <begin position="1"/>
        <end position="21"/>
    </location>
</feature>
<keyword evidence="4" id="KW-1185">Reference proteome</keyword>
<dbReference type="OrthoDB" id="9763616at2"/>
<evidence type="ECO:0000313" key="3">
    <source>
        <dbReference type="EMBL" id="SMC84477.1"/>
    </source>
</evidence>
<feature type="chain" id="PRO_5013320619" evidence="1">
    <location>
        <begin position="22"/>
        <end position="345"/>
    </location>
</feature>
<dbReference type="PANTHER" id="PTHR33987">
    <property type="entry name" value="CALCINEURIN-LIKE METALLO-PHOSPHOESTERASE SUPERFAMILY PROTEIN"/>
    <property type="match status" value="1"/>
</dbReference>
<dbReference type="InterPro" id="IPR029052">
    <property type="entry name" value="Metallo-depent_PP-like"/>
</dbReference>
<dbReference type="CDD" id="cd07389">
    <property type="entry name" value="MPP_PhoD"/>
    <property type="match status" value="1"/>
</dbReference>
<dbReference type="AlphaFoldDB" id="A0A1W2CGT6"/>
<organism evidence="3 4">
    <name type="scientific">Cellulophaga tyrosinoxydans</name>
    <dbReference type="NCBI Taxonomy" id="504486"/>
    <lineage>
        <taxon>Bacteria</taxon>
        <taxon>Pseudomonadati</taxon>
        <taxon>Bacteroidota</taxon>
        <taxon>Flavobacteriia</taxon>
        <taxon>Flavobacteriales</taxon>
        <taxon>Flavobacteriaceae</taxon>
        <taxon>Cellulophaga</taxon>
    </lineage>
</organism>
<protein>
    <submittedName>
        <fullName evidence="3">Alkaline phosphatase D</fullName>
    </submittedName>
</protein>
<dbReference type="InterPro" id="IPR038607">
    <property type="entry name" value="PhoD-like_sf"/>
</dbReference>
<proteinExistence type="predicted"/>
<dbReference type="Pfam" id="PF09423">
    <property type="entry name" value="PhoD"/>
    <property type="match status" value="1"/>
</dbReference>
<dbReference type="PANTHER" id="PTHR33987:SF1">
    <property type="entry name" value="CALCINEURIN-LIKE METALLO-PHOSPHOESTERASE SUPERFAMILY PROTEIN"/>
    <property type="match status" value="1"/>
</dbReference>
<feature type="domain" description="PhoD-like phosphatase metallophosphatase" evidence="2">
    <location>
        <begin position="52"/>
        <end position="274"/>
    </location>
</feature>
<dbReference type="EMBL" id="FWXO01000006">
    <property type="protein sequence ID" value="SMC84477.1"/>
    <property type="molecule type" value="Genomic_DNA"/>
</dbReference>
<gene>
    <name evidence="3" type="ORF">SAMN05660703_2991</name>
</gene>
<dbReference type="Proteomes" id="UP000192360">
    <property type="component" value="Unassembled WGS sequence"/>
</dbReference>
<dbReference type="InterPro" id="IPR018946">
    <property type="entry name" value="PhoD-like_MPP"/>
</dbReference>
<dbReference type="SUPFAM" id="SSF56300">
    <property type="entry name" value="Metallo-dependent phosphatases"/>
    <property type="match status" value="1"/>
</dbReference>
<dbReference type="RefSeq" id="WP_084062921.1">
    <property type="nucleotide sequence ID" value="NZ_FWXO01000006.1"/>
</dbReference>